<accession>A0A1U7LIW3</accession>
<dbReference type="STRING" id="1198029.A0A1U7LIW3"/>
<keyword evidence="2 3" id="KW-0808">Transferase</keyword>
<dbReference type="Gene3D" id="3.40.50.10540">
    <property type="entry name" value="Crotonobetainyl-coa:carnitine coa-transferase, domain 1"/>
    <property type="match status" value="1"/>
</dbReference>
<evidence type="ECO:0000256" key="1">
    <source>
        <dbReference type="ARBA" id="ARBA00008383"/>
    </source>
</evidence>
<dbReference type="OMA" id="IIAGPYC"/>
<dbReference type="Pfam" id="PF02515">
    <property type="entry name" value="CoA_transf_3"/>
    <property type="match status" value="1"/>
</dbReference>
<organism evidence="3 4">
    <name type="scientific">Neolecta irregularis (strain DAH-3)</name>
    <dbReference type="NCBI Taxonomy" id="1198029"/>
    <lineage>
        <taxon>Eukaryota</taxon>
        <taxon>Fungi</taxon>
        <taxon>Dikarya</taxon>
        <taxon>Ascomycota</taxon>
        <taxon>Taphrinomycotina</taxon>
        <taxon>Neolectales</taxon>
        <taxon>Neolectaceae</taxon>
        <taxon>Neolecta</taxon>
    </lineage>
</organism>
<name>A0A1U7LIW3_NEOID</name>
<dbReference type="GO" id="GO:0005739">
    <property type="term" value="C:mitochondrion"/>
    <property type="evidence" value="ECO:0007669"/>
    <property type="project" value="TreeGrafter"/>
</dbReference>
<dbReference type="InterPro" id="IPR003673">
    <property type="entry name" value="CoA-Trfase_fam_III"/>
</dbReference>
<dbReference type="PANTHER" id="PTHR48207:SF3">
    <property type="entry name" value="SUCCINATE--HYDROXYMETHYLGLUTARATE COA-TRANSFERASE"/>
    <property type="match status" value="1"/>
</dbReference>
<dbReference type="OrthoDB" id="5863171at2759"/>
<dbReference type="SUPFAM" id="SSF89796">
    <property type="entry name" value="CoA-transferase family III (CaiB/BaiF)"/>
    <property type="match status" value="1"/>
</dbReference>
<dbReference type="Proteomes" id="UP000186594">
    <property type="component" value="Unassembled WGS sequence"/>
</dbReference>
<proteinExistence type="inferred from homology"/>
<dbReference type="InterPro" id="IPR050483">
    <property type="entry name" value="CoA-transferase_III_domain"/>
</dbReference>
<comment type="similarity">
    <text evidence="1">Belongs to the CoA-transferase III family.</text>
</comment>
<evidence type="ECO:0000313" key="3">
    <source>
        <dbReference type="EMBL" id="OLL22600.1"/>
    </source>
</evidence>
<evidence type="ECO:0000256" key="2">
    <source>
        <dbReference type="ARBA" id="ARBA00022679"/>
    </source>
</evidence>
<evidence type="ECO:0000313" key="4">
    <source>
        <dbReference type="Proteomes" id="UP000186594"/>
    </source>
</evidence>
<comment type="caution">
    <text evidence="3">The sequence shown here is derived from an EMBL/GenBank/DDBJ whole genome shotgun (WGS) entry which is preliminary data.</text>
</comment>
<dbReference type="GO" id="GO:0047369">
    <property type="term" value="F:succinate-hydroxymethylglutarate CoA-transferase activity"/>
    <property type="evidence" value="ECO:0007669"/>
    <property type="project" value="TreeGrafter"/>
</dbReference>
<sequence length="292" mass="32085">MSQLQELNLFYSNRELIDSGYGQTGPLSQKPGYDVMVEAEFGLMSITGHPDGKPTKVGVAITDLTTGLYAVNAILTALFHRERSPLREGQYIDVALSDCQLASLTNVASSVLHGGTSQRWGNAHGNIVPYQSFPSLDGEIVIGCGNNIQFQKFLALVGREDIAKDERFSTNKSRVKHRNTLVPLLEGITQSKTTSEWEILLENTGIPCAPINDVKASLEHPHSLSRNMVQDHGNKDTGEMRLIGHPIKYITLDVGIKKRPPMLGEDSSDVLSRILGKNKDQIARLKHDGVIM</sequence>
<keyword evidence="4" id="KW-1185">Reference proteome</keyword>
<dbReference type="PANTHER" id="PTHR48207">
    <property type="entry name" value="SUCCINATE--HYDROXYMETHYLGLUTARATE COA-TRANSFERASE"/>
    <property type="match status" value="1"/>
</dbReference>
<protein>
    <submittedName>
        <fullName evidence="3">Succinate--hydroxymethylglutarate CoA-transferase</fullName>
    </submittedName>
</protein>
<dbReference type="AlphaFoldDB" id="A0A1U7LIW3"/>
<dbReference type="InterPro" id="IPR044855">
    <property type="entry name" value="CoA-Trfase_III_dom3_sf"/>
</dbReference>
<gene>
    <name evidence="3" type="ORF">NEOLI_002040</name>
</gene>
<dbReference type="EMBL" id="LXFE01003019">
    <property type="protein sequence ID" value="OLL22600.1"/>
    <property type="molecule type" value="Genomic_DNA"/>
</dbReference>
<dbReference type="InterPro" id="IPR023606">
    <property type="entry name" value="CoA-Trfase_III_dom_1_sf"/>
</dbReference>
<reference evidence="3 4" key="1">
    <citation type="submission" date="2016-04" db="EMBL/GenBank/DDBJ databases">
        <title>Evolutionary innovation and constraint leading to complex multicellularity in the Ascomycota.</title>
        <authorList>
            <person name="Cisse O."/>
            <person name="Nguyen A."/>
            <person name="Hewitt D.A."/>
            <person name="Jedd G."/>
            <person name="Stajich J.E."/>
        </authorList>
    </citation>
    <scope>NUCLEOTIDE SEQUENCE [LARGE SCALE GENOMIC DNA]</scope>
    <source>
        <strain evidence="3 4">DAH-3</strain>
    </source>
</reference>
<dbReference type="Gene3D" id="3.30.1540.10">
    <property type="entry name" value="formyl-coa transferase, domain 3"/>
    <property type="match status" value="1"/>
</dbReference>